<feature type="non-terminal residue" evidence="1">
    <location>
        <position position="1"/>
    </location>
</feature>
<proteinExistence type="predicted"/>
<sequence>VGVVQMDNPEFRVLSTEEVDEHLTSISERD</sequence>
<protein>
    <submittedName>
        <fullName evidence="1">Uncharacterized protein</fullName>
    </submittedName>
</protein>
<organism evidence="1 2">
    <name type="scientific">Trifolium pratense</name>
    <name type="common">Red clover</name>
    <dbReference type="NCBI Taxonomy" id="57577"/>
    <lineage>
        <taxon>Eukaryota</taxon>
        <taxon>Viridiplantae</taxon>
        <taxon>Streptophyta</taxon>
        <taxon>Embryophyta</taxon>
        <taxon>Tracheophyta</taxon>
        <taxon>Spermatophyta</taxon>
        <taxon>Magnoliopsida</taxon>
        <taxon>eudicotyledons</taxon>
        <taxon>Gunneridae</taxon>
        <taxon>Pentapetalae</taxon>
        <taxon>rosids</taxon>
        <taxon>fabids</taxon>
        <taxon>Fabales</taxon>
        <taxon>Fabaceae</taxon>
        <taxon>Papilionoideae</taxon>
        <taxon>50 kb inversion clade</taxon>
        <taxon>NPAAA clade</taxon>
        <taxon>Hologalegina</taxon>
        <taxon>IRL clade</taxon>
        <taxon>Trifolieae</taxon>
        <taxon>Trifolium</taxon>
    </lineage>
</organism>
<evidence type="ECO:0000313" key="2">
    <source>
        <dbReference type="Proteomes" id="UP000236291"/>
    </source>
</evidence>
<dbReference type="STRING" id="57577.A0A2K3LQ43"/>
<comment type="caution">
    <text evidence="1">The sequence shown here is derived from an EMBL/GenBank/DDBJ whole genome shotgun (WGS) entry which is preliminary data.</text>
</comment>
<evidence type="ECO:0000313" key="1">
    <source>
        <dbReference type="EMBL" id="PNX80639.1"/>
    </source>
</evidence>
<name>A0A2K3LQ43_TRIPR</name>
<reference evidence="1 2" key="2">
    <citation type="journal article" date="2017" name="Front. Plant Sci.">
        <title>Gene Classification and Mining of Molecular Markers Useful in Red Clover (Trifolium pratense) Breeding.</title>
        <authorList>
            <person name="Istvanek J."/>
            <person name="Dluhosova J."/>
            <person name="Dluhos P."/>
            <person name="Patkova L."/>
            <person name="Nedelnik J."/>
            <person name="Repkova J."/>
        </authorList>
    </citation>
    <scope>NUCLEOTIDE SEQUENCE [LARGE SCALE GENOMIC DNA]</scope>
    <source>
        <strain evidence="2">cv. Tatra</strain>
        <tissue evidence="1">Young leaves</tissue>
    </source>
</reference>
<reference evidence="1 2" key="1">
    <citation type="journal article" date="2014" name="Am. J. Bot.">
        <title>Genome assembly and annotation for red clover (Trifolium pratense; Fabaceae).</title>
        <authorList>
            <person name="Istvanek J."/>
            <person name="Jaros M."/>
            <person name="Krenek A."/>
            <person name="Repkova J."/>
        </authorList>
    </citation>
    <scope>NUCLEOTIDE SEQUENCE [LARGE SCALE GENOMIC DNA]</scope>
    <source>
        <strain evidence="2">cv. Tatra</strain>
        <tissue evidence="1">Young leaves</tissue>
    </source>
</reference>
<dbReference type="Proteomes" id="UP000236291">
    <property type="component" value="Unassembled WGS sequence"/>
</dbReference>
<dbReference type="EMBL" id="ASHM01038335">
    <property type="protein sequence ID" value="PNX80639.1"/>
    <property type="molecule type" value="Genomic_DNA"/>
</dbReference>
<gene>
    <name evidence="1" type="ORF">L195_g036645</name>
</gene>
<accession>A0A2K3LQ43</accession>
<dbReference type="AlphaFoldDB" id="A0A2K3LQ43"/>